<dbReference type="SMART" id="SM01318">
    <property type="entry name" value="SVWC"/>
    <property type="match status" value="1"/>
</dbReference>
<dbReference type="AlphaFoldDB" id="A0A6M2E189"/>
<evidence type="ECO:0000259" key="4">
    <source>
        <dbReference type="SMART" id="SM01318"/>
    </source>
</evidence>
<name>A0A6M2E189_9ACAR</name>
<evidence type="ECO:0000313" key="5">
    <source>
        <dbReference type="EMBL" id="NOV52299.1"/>
    </source>
</evidence>
<feature type="domain" description="Single" evidence="4">
    <location>
        <begin position="35"/>
        <end position="99"/>
    </location>
</feature>
<protein>
    <submittedName>
        <fullName evidence="5">Putative conserved secreted protein</fullName>
    </submittedName>
</protein>
<dbReference type="Pfam" id="PF15430">
    <property type="entry name" value="SVWC"/>
    <property type="match status" value="1"/>
</dbReference>
<reference evidence="5" key="1">
    <citation type="submission" date="2019-12" db="EMBL/GenBank/DDBJ databases">
        <title>The sialotranscriptome of the gopher-tortoise tick, Amblyomma tuberculatum.</title>
        <authorList>
            <person name="Karim S."/>
            <person name="Andersen J."/>
            <person name="Kumar D."/>
            <person name="Adamson S."/>
            <person name="Ennen J."/>
            <person name="Qualis C.P."/>
            <person name="Ribeiro J.M.C."/>
        </authorList>
    </citation>
    <scope>NUCLEOTIDE SEQUENCE</scope>
    <source>
        <strain evidence="5">Removed</strain>
        <tissue evidence="5">Salivary glands</tissue>
    </source>
</reference>
<keyword evidence="2" id="KW-0964">Secreted</keyword>
<feature type="chain" id="PRO_5026991142" evidence="3">
    <location>
        <begin position="25"/>
        <end position="105"/>
    </location>
</feature>
<dbReference type="GO" id="GO:0005576">
    <property type="term" value="C:extracellular region"/>
    <property type="evidence" value="ECO:0007669"/>
    <property type="project" value="UniProtKB-SubCell"/>
</dbReference>
<dbReference type="EMBL" id="GIDH01000356">
    <property type="protein sequence ID" value="NOV52299.1"/>
    <property type="molecule type" value="Transcribed_RNA"/>
</dbReference>
<proteinExistence type="predicted"/>
<organism evidence="5">
    <name type="scientific">Amblyomma tuberculatum</name>
    <dbReference type="NCBI Taxonomy" id="48802"/>
    <lineage>
        <taxon>Eukaryota</taxon>
        <taxon>Metazoa</taxon>
        <taxon>Ecdysozoa</taxon>
        <taxon>Arthropoda</taxon>
        <taxon>Chelicerata</taxon>
        <taxon>Arachnida</taxon>
        <taxon>Acari</taxon>
        <taxon>Parasitiformes</taxon>
        <taxon>Ixodida</taxon>
        <taxon>Ixodoidea</taxon>
        <taxon>Ixodidae</taxon>
        <taxon>Amblyomminae</taxon>
        <taxon>Amblyomma</taxon>
    </lineage>
</organism>
<evidence type="ECO:0000256" key="2">
    <source>
        <dbReference type="ARBA" id="ARBA00022525"/>
    </source>
</evidence>
<dbReference type="InterPro" id="IPR029277">
    <property type="entry name" value="SVWC_dom"/>
</dbReference>
<accession>A0A6M2E189</accession>
<sequence>MHIFAALFSVFIVLAILCCKTSEGRPELIFESNDCEYEGRKLGSGVSITLNQTCVKVWCERGRVRREECPHIDIANDPYCGTINRTGFEFPDCCPLYYCEESNSS</sequence>
<feature type="signal peptide" evidence="3">
    <location>
        <begin position="1"/>
        <end position="24"/>
    </location>
</feature>
<evidence type="ECO:0000256" key="3">
    <source>
        <dbReference type="SAM" id="SignalP"/>
    </source>
</evidence>
<comment type="subcellular location">
    <subcellularLocation>
        <location evidence="1">Secreted</location>
    </subcellularLocation>
</comment>
<evidence type="ECO:0000256" key="1">
    <source>
        <dbReference type="ARBA" id="ARBA00004613"/>
    </source>
</evidence>
<keyword evidence="3" id="KW-0732">Signal</keyword>